<reference evidence="14" key="1">
    <citation type="submission" date="2018-03" db="EMBL/GenBank/DDBJ databases">
        <authorList>
            <person name="Yang J."/>
            <person name="Deng Y."/>
            <person name="Zhao Y."/>
        </authorList>
    </citation>
    <scope>NUCLEOTIDE SEQUENCE</scope>
</reference>
<keyword evidence="8 12" id="KW-0406">Ion transport</keyword>
<evidence type="ECO:0000256" key="2">
    <source>
        <dbReference type="ARBA" id="ARBA00008892"/>
    </source>
</evidence>
<keyword evidence="9 12" id="KW-0496">Mitochondrion</keyword>
<evidence type="ECO:0000256" key="12">
    <source>
        <dbReference type="RuleBase" id="RU003661"/>
    </source>
</evidence>
<dbReference type="GO" id="GO:0031966">
    <property type="term" value="C:mitochondrial membrane"/>
    <property type="evidence" value="ECO:0007669"/>
    <property type="project" value="UniProtKB-SubCell"/>
</dbReference>
<evidence type="ECO:0000256" key="10">
    <source>
        <dbReference type="ARBA" id="ARBA00023136"/>
    </source>
</evidence>
<evidence type="ECO:0000256" key="8">
    <source>
        <dbReference type="ARBA" id="ARBA00023065"/>
    </source>
</evidence>
<evidence type="ECO:0000256" key="3">
    <source>
        <dbReference type="ARBA" id="ARBA00022448"/>
    </source>
</evidence>
<proteinExistence type="inferred from homology"/>
<keyword evidence="11" id="KW-0066">ATP synthesis</keyword>
<evidence type="ECO:0000256" key="9">
    <source>
        <dbReference type="ARBA" id="ARBA00023128"/>
    </source>
</evidence>
<dbReference type="Pfam" id="PF00895">
    <property type="entry name" value="ATP-synt_8"/>
    <property type="match status" value="1"/>
</dbReference>
<gene>
    <name evidence="14" type="primary">ATP8</name>
</gene>
<dbReference type="GO" id="GO:0015986">
    <property type="term" value="P:proton motive force-driven ATP synthesis"/>
    <property type="evidence" value="ECO:0007669"/>
    <property type="project" value="InterPro"/>
</dbReference>
<evidence type="ECO:0000256" key="13">
    <source>
        <dbReference type="SAM" id="Phobius"/>
    </source>
</evidence>
<evidence type="ECO:0000256" key="7">
    <source>
        <dbReference type="ARBA" id="ARBA00022989"/>
    </source>
</evidence>
<evidence type="ECO:0000256" key="11">
    <source>
        <dbReference type="ARBA" id="ARBA00023310"/>
    </source>
</evidence>
<dbReference type="EMBL" id="MH151204">
    <property type="protein sequence ID" value="QRI61366.1"/>
    <property type="molecule type" value="Genomic_DNA"/>
</dbReference>
<organism evidence="14">
    <name type="scientific">Goniurosaurus liboensis</name>
    <dbReference type="NCBI Taxonomy" id="1341130"/>
    <lineage>
        <taxon>Eukaryota</taxon>
        <taxon>Metazoa</taxon>
        <taxon>Chordata</taxon>
        <taxon>Craniata</taxon>
        <taxon>Vertebrata</taxon>
        <taxon>Euteleostomi</taxon>
        <taxon>Lepidosauria</taxon>
        <taxon>Squamata</taxon>
        <taxon>Bifurcata</taxon>
        <taxon>Gekkota</taxon>
        <taxon>Eublepharidae</taxon>
        <taxon>Eublepharinae</taxon>
        <taxon>Goniurosaurus</taxon>
    </lineage>
</organism>
<keyword evidence="6 12" id="KW-0375">Hydrogen ion transport</keyword>
<dbReference type="GO" id="GO:0015078">
    <property type="term" value="F:proton transmembrane transporter activity"/>
    <property type="evidence" value="ECO:0007669"/>
    <property type="project" value="InterPro"/>
</dbReference>
<keyword evidence="4 12" id="KW-0138">CF(0)</keyword>
<evidence type="ECO:0000256" key="1">
    <source>
        <dbReference type="ARBA" id="ARBA00004304"/>
    </source>
</evidence>
<keyword evidence="5 12" id="KW-0812">Transmembrane</keyword>
<accession>A0A890W5V2</accession>
<evidence type="ECO:0000256" key="4">
    <source>
        <dbReference type="ARBA" id="ARBA00022547"/>
    </source>
</evidence>
<comment type="similarity">
    <text evidence="2 12">Belongs to the ATPase protein 8 family.</text>
</comment>
<dbReference type="AlphaFoldDB" id="A0A890W5V2"/>
<feature type="transmembrane region" description="Helical" evidence="13">
    <location>
        <begin position="6"/>
        <end position="24"/>
    </location>
</feature>
<dbReference type="InterPro" id="IPR001421">
    <property type="entry name" value="ATP8_metazoa"/>
</dbReference>
<keyword evidence="7 13" id="KW-1133">Transmembrane helix</keyword>
<sequence length="54" mass="6589">MLQLNPAPWFMTLLLTLTILLLLLKPKLLQMKYLKNPKITQPNFKNLMWTWTWF</sequence>
<keyword evidence="3 12" id="KW-0813">Transport</keyword>
<evidence type="ECO:0000313" key="14">
    <source>
        <dbReference type="EMBL" id="QRI61366.1"/>
    </source>
</evidence>
<comment type="subcellular location">
    <subcellularLocation>
        <location evidence="1 12">Mitochondrion membrane</location>
        <topology evidence="1 12">Single-pass membrane protein</topology>
    </subcellularLocation>
</comment>
<name>A0A890W5V2_9SAUR</name>
<evidence type="ECO:0000256" key="5">
    <source>
        <dbReference type="ARBA" id="ARBA00022692"/>
    </source>
</evidence>
<geneLocation type="mitochondrion" evidence="14"/>
<evidence type="ECO:0000256" key="6">
    <source>
        <dbReference type="ARBA" id="ARBA00022781"/>
    </source>
</evidence>
<protein>
    <recommendedName>
        <fullName evidence="12">ATP synthase complex subunit 8</fullName>
    </recommendedName>
</protein>
<dbReference type="GO" id="GO:0045259">
    <property type="term" value="C:proton-transporting ATP synthase complex"/>
    <property type="evidence" value="ECO:0007669"/>
    <property type="project" value="UniProtKB-KW"/>
</dbReference>
<keyword evidence="10 13" id="KW-0472">Membrane</keyword>